<evidence type="ECO:0000313" key="2">
    <source>
        <dbReference type="EMBL" id="AMB59005.1"/>
    </source>
</evidence>
<evidence type="ECO:0000313" key="3">
    <source>
        <dbReference type="Proteomes" id="UP000058305"/>
    </source>
</evidence>
<reference evidence="3" key="2">
    <citation type="submission" date="2016-01" db="EMBL/GenBank/DDBJ databases">
        <title>First complete genome sequence of a species in the genus Microterricola, an extremophilic cold active enzyme producing strain ERGS5:02 isolated from Sikkim Himalaya.</title>
        <authorList>
            <person name="Kumar R."/>
            <person name="Singh D."/>
            <person name="Swarnkar M.K."/>
        </authorList>
    </citation>
    <scope>NUCLEOTIDE SEQUENCE [LARGE SCALE GENOMIC DNA]</scope>
    <source>
        <strain evidence="3">ERGS5:02</strain>
    </source>
</reference>
<organism evidence="2 3">
    <name type="scientific">Microterricola viridarii</name>
    <dbReference type="NCBI Taxonomy" id="412690"/>
    <lineage>
        <taxon>Bacteria</taxon>
        <taxon>Bacillati</taxon>
        <taxon>Actinomycetota</taxon>
        <taxon>Actinomycetes</taxon>
        <taxon>Micrococcales</taxon>
        <taxon>Microbacteriaceae</taxon>
        <taxon>Microterricola</taxon>
    </lineage>
</organism>
<dbReference type="AlphaFoldDB" id="A0A0X8E241"/>
<reference evidence="2 3" key="1">
    <citation type="journal article" date="2016" name="J. Biotechnol.">
        <title>First complete genome sequence of a species in the genus Microterricola, an extremophilic cold active enzyme producing bacterial strain ERGS5:02 isolated from Sikkim Himalaya.</title>
        <authorList>
            <person name="Himanshu"/>
            <person name="Swarnkar M.K."/>
            <person name="Singh D."/>
            <person name="Kumar R."/>
        </authorList>
    </citation>
    <scope>NUCLEOTIDE SEQUENCE [LARGE SCALE GENOMIC DNA]</scope>
    <source>
        <strain evidence="2 3">ERGS5:02</strain>
    </source>
</reference>
<accession>A0A0X8E241</accession>
<proteinExistence type="predicted"/>
<dbReference type="EMBL" id="CP014145">
    <property type="protein sequence ID" value="AMB59005.1"/>
    <property type="molecule type" value="Genomic_DNA"/>
</dbReference>
<feature type="region of interest" description="Disordered" evidence="1">
    <location>
        <begin position="1"/>
        <end position="21"/>
    </location>
</feature>
<dbReference type="Proteomes" id="UP000058305">
    <property type="component" value="Chromosome"/>
</dbReference>
<protein>
    <submittedName>
        <fullName evidence="2">Uncharacterized protein</fullName>
    </submittedName>
</protein>
<gene>
    <name evidence="2" type="ORF">AWU67_09195</name>
</gene>
<evidence type="ECO:0000256" key="1">
    <source>
        <dbReference type="SAM" id="MobiDB-lite"/>
    </source>
</evidence>
<sequence>MLRSDDDAEGVAGGDIDGCRSQGEGAELLAVARLPDRNLGPAALGGRRRHPGERFQRAVARHPSHHILLGAVARQVHAFDEDEPAALVDVDARDRAERGVNRDGAVRGERPNRIGARRHTLAGEHRL</sequence>
<dbReference type="KEGG" id="mvd:AWU67_09195"/>
<name>A0A0X8E241_9MICO</name>
<dbReference type="RefSeq" id="WP_067228131.1">
    <property type="nucleotide sequence ID" value="NZ_CP014145.1"/>
</dbReference>
<keyword evidence="3" id="KW-1185">Reference proteome</keyword>